<proteinExistence type="predicted"/>
<keyword evidence="5" id="KW-1133">Transmembrane helix</keyword>
<dbReference type="GO" id="GO:0016020">
    <property type="term" value="C:membrane"/>
    <property type="evidence" value="ECO:0007669"/>
    <property type="project" value="InterPro"/>
</dbReference>
<keyword evidence="2" id="KW-0328">Glycosyltransferase</keyword>
<keyword evidence="9" id="KW-1185">Reference proteome</keyword>
<evidence type="ECO:0000313" key="9">
    <source>
        <dbReference type="Proteomes" id="UP001314170"/>
    </source>
</evidence>
<evidence type="ECO:0000256" key="6">
    <source>
        <dbReference type="ARBA" id="ARBA00023136"/>
    </source>
</evidence>
<keyword evidence="4" id="KW-0812">Transmembrane</keyword>
<organism evidence="8 9">
    <name type="scientific">Dovyalis caffra</name>
    <dbReference type="NCBI Taxonomy" id="77055"/>
    <lineage>
        <taxon>Eukaryota</taxon>
        <taxon>Viridiplantae</taxon>
        <taxon>Streptophyta</taxon>
        <taxon>Embryophyta</taxon>
        <taxon>Tracheophyta</taxon>
        <taxon>Spermatophyta</taxon>
        <taxon>Magnoliopsida</taxon>
        <taxon>eudicotyledons</taxon>
        <taxon>Gunneridae</taxon>
        <taxon>Pentapetalae</taxon>
        <taxon>rosids</taxon>
        <taxon>fabids</taxon>
        <taxon>Malpighiales</taxon>
        <taxon>Salicaceae</taxon>
        <taxon>Flacourtieae</taxon>
        <taxon>Dovyalis</taxon>
    </lineage>
</organism>
<dbReference type="GO" id="GO:0016760">
    <property type="term" value="F:cellulose synthase (UDP-forming) activity"/>
    <property type="evidence" value="ECO:0007669"/>
    <property type="project" value="InterPro"/>
</dbReference>
<evidence type="ECO:0000256" key="4">
    <source>
        <dbReference type="ARBA" id="ARBA00022692"/>
    </source>
</evidence>
<reference evidence="8 9" key="1">
    <citation type="submission" date="2024-01" db="EMBL/GenBank/DDBJ databases">
        <authorList>
            <person name="Waweru B."/>
        </authorList>
    </citation>
    <scope>NUCLEOTIDE SEQUENCE [LARGE SCALE GENOMIC DNA]</scope>
</reference>
<keyword evidence="3" id="KW-0808">Transferase</keyword>
<sequence>MRYEGRKSISCDPDRPAFLGDVPITFNDALNKKKRWSIGLLEVGLSEYSPAAYGVRAIGLLMGLAYAQYHFGPFVPFQSPHTLSSLSEPFSTKFIHSQRILVRVTEAVTGPSVASLEFHTLVQK</sequence>
<evidence type="ECO:0000256" key="1">
    <source>
        <dbReference type="ARBA" id="ARBA00004308"/>
    </source>
</evidence>
<dbReference type="Proteomes" id="UP001314170">
    <property type="component" value="Unassembled WGS sequence"/>
</dbReference>
<dbReference type="Pfam" id="PF03552">
    <property type="entry name" value="Cellulose_synt"/>
    <property type="match status" value="1"/>
</dbReference>
<dbReference type="GO" id="GO:0012505">
    <property type="term" value="C:endomembrane system"/>
    <property type="evidence" value="ECO:0007669"/>
    <property type="project" value="UniProtKB-SubCell"/>
</dbReference>
<accession>A0AAV1RGN1</accession>
<keyword evidence="7" id="KW-0961">Cell wall biogenesis/degradation</keyword>
<dbReference type="GO" id="GO:0030244">
    <property type="term" value="P:cellulose biosynthetic process"/>
    <property type="evidence" value="ECO:0007669"/>
    <property type="project" value="InterPro"/>
</dbReference>
<keyword evidence="6" id="KW-0472">Membrane</keyword>
<comment type="subcellular location">
    <subcellularLocation>
        <location evidence="1">Endomembrane system</location>
    </subcellularLocation>
</comment>
<evidence type="ECO:0000256" key="5">
    <source>
        <dbReference type="ARBA" id="ARBA00022989"/>
    </source>
</evidence>
<evidence type="ECO:0000256" key="2">
    <source>
        <dbReference type="ARBA" id="ARBA00022676"/>
    </source>
</evidence>
<comment type="caution">
    <text evidence="8">The sequence shown here is derived from an EMBL/GenBank/DDBJ whole genome shotgun (WGS) entry which is preliminary data.</text>
</comment>
<evidence type="ECO:0000313" key="8">
    <source>
        <dbReference type="EMBL" id="CAK7335764.1"/>
    </source>
</evidence>
<dbReference type="InterPro" id="IPR005150">
    <property type="entry name" value="Cellulose_synth"/>
</dbReference>
<evidence type="ECO:0000256" key="7">
    <source>
        <dbReference type="ARBA" id="ARBA00023316"/>
    </source>
</evidence>
<name>A0AAV1RGN1_9ROSI</name>
<gene>
    <name evidence="8" type="ORF">DCAF_LOCUS10767</name>
</gene>
<evidence type="ECO:0000256" key="3">
    <source>
        <dbReference type="ARBA" id="ARBA00022679"/>
    </source>
</evidence>
<dbReference type="EMBL" id="CAWUPB010000994">
    <property type="protein sequence ID" value="CAK7335764.1"/>
    <property type="molecule type" value="Genomic_DNA"/>
</dbReference>
<dbReference type="GO" id="GO:0071555">
    <property type="term" value="P:cell wall organization"/>
    <property type="evidence" value="ECO:0007669"/>
    <property type="project" value="UniProtKB-KW"/>
</dbReference>
<protein>
    <submittedName>
        <fullName evidence="8">Uncharacterized protein</fullName>
    </submittedName>
</protein>
<dbReference type="AlphaFoldDB" id="A0AAV1RGN1"/>
<dbReference type="PANTHER" id="PTHR13301">
    <property type="entry name" value="X-BOX TRANSCRIPTION FACTOR-RELATED"/>
    <property type="match status" value="1"/>
</dbReference>